<comment type="caution">
    <text evidence="1">The sequence shown here is derived from an EMBL/GenBank/DDBJ whole genome shotgun (WGS) entry which is preliminary data.</text>
</comment>
<evidence type="ECO:0000313" key="2">
    <source>
        <dbReference type="Proteomes" id="UP001054252"/>
    </source>
</evidence>
<gene>
    <name evidence="1" type="ORF">SLEP1_g48873</name>
</gene>
<accession>A0AAV5LV85</accession>
<name>A0AAV5LV85_9ROSI</name>
<keyword evidence="2" id="KW-1185">Reference proteome</keyword>
<organism evidence="1 2">
    <name type="scientific">Rubroshorea leprosula</name>
    <dbReference type="NCBI Taxonomy" id="152421"/>
    <lineage>
        <taxon>Eukaryota</taxon>
        <taxon>Viridiplantae</taxon>
        <taxon>Streptophyta</taxon>
        <taxon>Embryophyta</taxon>
        <taxon>Tracheophyta</taxon>
        <taxon>Spermatophyta</taxon>
        <taxon>Magnoliopsida</taxon>
        <taxon>eudicotyledons</taxon>
        <taxon>Gunneridae</taxon>
        <taxon>Pentapetalae</taxon>
        <taxon>rosids</taxon>
        <taxon>malvids</taxon>
        <taxon>Malvales</taxon>
        <taxon>Dipterocarpaceae</taxon>
        <taxon>Rubroshorea</taxon>
    </lineage>
</organism>
<dbReference type="AlphaFoldDB" id="A0AAV5LV85"/>
<reference evidence="1 2" key="1">
    <citation type="journal article" date="2021" name="Commun. Biol.">
        <title>The genome of Shorea leprosula (Dipterocarpaceae) highlights the ecological relevance of drought in aseasonal tropical rainforests.</title>
        <authorList>
            <person name="Ng K.K.S."/>
            <person name="Kobayashi M.J."/>
            <person name="Fawcett J.A."/>
            <person name="Hatakeyama M."/>
            <person name="Paape T."/>
            <person name="Ng C.H."/>
            <person name="Ang C.C."/>
            <person name="Tnah L.H."/>
            <person name="Lee C.T."/>
            <person name="Nishiyama T."/>
            <person name="Sese J."/>
            <person name="O'Brien M.J."/>
            <person name="Copetti D."/>
            <person name="Mohd Noor M.I."/>
            <person name="Ong R.C."/>
            <person name="Putra M."/>
            <person name="Sireger I.Z."/>
            <person name="Indrioko S."/>
            <person name="Kosugi Y."/>
            <person name="Izuno A."/>
            <person name="Isagi Y."/>
            <person name="Lee S.L."/>
            <person name="Shimizu K.K."/>
        </authorList>
    </citation>
    <scope>NUCLEOTIDE SEQUENCE [LARGE SCALE GENOMIC DNA]</scope>
    <source>
        <strain evidence="1">214</strain>
    </source>
</reference>
<dbReference type="EMBL" id="BPVZ01000149">
    <property type="protein sequence ID" value="GKV41326.1"/>
    <property type="molecule type" value="Genomic_DNA"/>
</dbReference>
<sequence length="102" mass="11008">MAVPFVFLRCRGLKQISSNLSFSRSYQSLPTTVASLLSGNSMVWKSSVVRSEARMKGGVPHMVKGCSRVVIDRLSAFARPMIVSDLDHTMGPSAVTVHPSGV</sequence>
<protein>
    <submittedName>
        <fullName evidence="1">Uncharacterized protein</fullName>
    </submittedName>
</protein>
<proteinExistence type="predicted"/>
<evidence type="ECO:0000313" key="1">
    <source>
        <dbReference type="EMBL" id="GKV41326.1"/>
    </source>
</evidence>
<dbReference type="Proteomes" id="UP001054252">
    <property type="component" value="Unassembled WGS sequence"/>
</dbReference>